<evidence type="ECO:0000256" key="6">
    <source>
        <dbReference type="ARBA" id="ARBA00023136"/>
    </source>
</evidence>
<proteinExistence type="inferred from homology"/>
<comment type="similarity">
    <text evidence="2">Belongs to the multi antimicrobial extrusion (MATE) (TC 2.A.66.1) family.</text>
</comment>
<dbReference type="InterPro" id="IPR050222">
    <property type="entry name" value="MATE_MdtK"/>
</dbReference>
<dbReference type="PANTHER" id="PTHR43298:SF2">
    <property type="entry name" value="FMN_FAD EXPORTER YEEO-RELATED"/>
    <property type="match status" value="1"/>
</dbReference>
<name>A0A410QFF4_9FIRM</name>
<dbReference type="InterPro" id="IPR002797">
    <property type="entry name" value="Polysacc_synth"/>
</dbReference>
<reference evidence="10" key="1">
    <citation type="submission" date="2019-01" db="EMBL/GenBank/DDBJ databases">
        <title>Draft genomes of a novel of Sporanaerobacter strains.</title>
        <authorList>
            <person name="Ma S."/>
        </authorList>
    </citation>
    <scope>NUCLEOTIDE SEQUENCE [LARGE SCALE GENOMIC DNA]</scope>
    <source>
        <strain evidence="10">NJN-17</strain>
    </source>
</reference>
<keyword evidence="6 8" id="KW-0472">Membrane</keyword>
<dbReference type="Proteomes" id="UP000287969">
    <property type="component" value="Chromosome"/>
</dbReference>
<feature type="transmembrane region" description="Helical" evidence="8">
    <location>
        <begin position="184"/>
        <end position="206"/>
    </location>
</feature>
<dbReference type="RefSeq" id="WP_128753104.1">
    <property type="nucleotide sequence ID" value="NZ_CP035282.1"/>
</dbReference>
<dbReference type="EMBL" id="CP035282">
    <property type="protein sequence ID" value="QAT62803.1"/>
    <property type="molecule type" value="Genomic_DNA"/>
</dbReference>
<dbReference type="NCBIfam" id="TIGR02900">
    <property type="entry name" value="spore_V_B"/>
    <property type="match status" value="1"/>
</dbReference>
<feature type="transmembrane region" description="Helical" evidence="8">
    <location>
        <begin position="119"/>
        <end position="136"/>
    </location>
</feature>
<evidence type="ECO:0000256" key="5">
    <source>
        <dbReference type="ARBA" id="ARBA00022989"/>
    </source>
</evidence>
<keyword evidence="4 8" id="KW-0812">Transmembrane</keyword>
<dbReference type="Pfam" id="PF01943">
    <property type="entry name" value="Polysacc_synt"/>
    <property type="match status" value="1"/>
</dbReference>
<dbReference type="InterPro" id="IPR024923">
    <property type="entry name" value="PG_synth_SpoVB"/>
</dbReference>
<feature type="transmembrane region" description="Helical" evidence="8">
    <location>
        <begin position="51"/>
        <end position="69"/>
    </location>
</feature>
<comment type="subcellular location">
    <subcellularLocation>
        <location evidence="1">Membrane</location>
        <topology evidence="1">Multi-pass membrane protein</topology>
    </subcellularLocation>
</comment>
<dbReference type="KEGG" id="spoa:EQM13_15125"/>
<organism evidence="9 10">
    <name type="scientific">Acidilutibacter cellobiosedens</name>
    <dbReference type="NCBI Taxonomy" id="2507161"/>
    <lineage>
        <taxon>Bacteria</taxon>
        <taxon>Bacillati</taxon>
        <taxon>Bacillota</taxon>
        <taxon>Tissierellia</taxon>
        <taxon>Tissierellales</taxon>
        <taxon>Acidilutibacteraceae</taxon>
        <taxon>Acidilutibacter</taxon>
    </lineage>
</organism>
<feature type="transmembrane region" description="Helical" evidence="8">
    <location>
        <begin position="411"/>
        <end position="433"/>
    </location>
</feature>
<keyword evidence="3" id="KW-0813">Transport</keyword>
<evidence type="ECO:0000313" key="10">
    <source>
        <dbReference type="Proteomes" id="UP000287969"/>
    </source>
</evidence>
<feature type="transmembrane region" description="Helical" evidence="8">
    <location>
        <begin position="12"/>
        <end position="31"/>
    </location>
</feature>
<accession>A0A410QFF4</accession>
<protein>
    <recommendedName>
        <fullName evidence="7">Multidrug-efflux transporter</fullName>
    </recommendedName>
</protein>
<evidence type="ECO:0000256" key="2">
    <source>
        <dbReference type="ARBA" id="ARBA00010199"/>
    </source>
</evidence>
<dbReference type="GO" id="GO:0005886">
    <property type="term" value="C:plasma membrane"/>
    <property type="evidence" value="ECO:0007669"/>
    <property type="project" value="TreeGrafter"/>
</dbReference>
<feature type="transmembrane region" description="Helical" evidence="8">
    <location>
        <begin position="445"/>
        <end position="469"/>
    </location>
</feature>
<feature type="transmembrane region" description="Helical" evidence="8">
    <location>
        <begin position="321"/>
        <end position="341"/>
    </location>
</feature>
<feature type="transmembrane region" description="Helical" evidence="8">
    <location>
        <begin position="143"/>
        <end position="172"/>
    </location>
</feature>
<dbReference type="AlphaFoldDB" id="A0A410QFF4"/>
<dbReference type="PANTHER" id="PTHR43298">
    <property type="entry name" value="MULTIDRUG RESISTANCE PROTEIN NORM-RELATED"/>
    <property type="match status" value="1"/>
</dbReference>
<feature type="transmembrane region" description="Helical" evidence="8">
    <location>
        <begin position="280"/>
        <end position="300"/>
    </location>
</feature>
<dbReference type="OrthoDB" id="9775950at2"/>
<evidence type="ECO:0000256" key="7">
    <source>
        <dbReference type="ARBA" id="ARBA00031636"/>
    </source>
</evidence>
<feature type="transmembrane region" description="Helical" evidence="8">
    <location>
        <begin position="227"/>
        <end position="251"/>
    </location>
</feature>
<feature type="transmembrane region" description="Helical" evidence="8">
    <location>
        <begin position="357"/>
        <end position="378"/>
    </location>
</feature>
<evidence type="ECO:0000256" key="1">
    <source>
        <dbReference type="ARBA" id="ARBA00004141"/>
    </source>
</evidence>
<dbReference type="PIRSF" id="PIRSF038958">
    <property type="entry name" value="PG_synth_SpoVB"/>
    <property type="match status" value="1"/>
</dbReference>
<evidence type="ECO:0000256" key="3">
    <source>
        <dbReference type="ARBA" id="ARBA00022448"/>
    </source>
</evidence>
<evidence type="ECO:0000313" key="9">
    <source>
        <dbReference type="EMBL" id="QAT62803.1"/>
    </source>
</evidence>
<evidence type="ECO:0000256" key="4">
    <source>
        <dbReference type="ARBA" id="ARBA00022692"/>
    </source>
</evidence>
<dbReference type="InterPro" id="IPR014249">
    <property type="entry name" value="Spore_V_B"/>
</dbReference>
<keyword evidence="5 8" id="KW-1133">Transmembrane helix</keyword>
<evidence type="ECO:0000256" key="8">
    <source>
        <dbReference type="SAM" id="Phobius"/>
    </source>
</evidence>
<gene>
    <name evidence="9" type="primary">spoVB</name>
    <name evidence="9" type="ORF">EQM13_15125</name>
</gene>
<feature type="transmembrane region" description="Helical" evidence="8">
    <location>
        <begin position="387"/>
        <end position="405"/>
    </location>
</feature>
<sequence>MEKDAFIKNSILLILSNLITGILGFMYSIALSRELGADGMALNGLIMPINRISLCLICGGMLTALSKIIAEYKVKYQYNNIIKSMRTILTLNVIWAIFIIFILFLLINPISEFIIKDERVIYALRISCGTIFFMTLSNTFKGYFYGIANVGIPAVIDVFEKSARIFIISFIFKFYSPGSITAKVTAANITISSGEFISLVLLFLYYKVNIKKYHNRFSEQPDRTKTLIKNILVISLPLCLNEFISTIFFTVSTLLIPKRLVAGGIPYEEALTMIGKFSNMSVNIVSLPMIIIFAISIVLIPDLSQKLVIKHKEAVKKRISSVIKISFILGLSVLIICLIWGDNLGRVFYNRNDLGNYIRFAALSAPISYTAAATNSILNGLGKQKTILKNSLIAAVIEILIIFFLTAVPSINILGCGIEMIVTAIVTLIMNGIEINKFLNLKFSLTNIIIYLQLALLFFYCIKIASNIIKLISF</sequence>
<feature type="transmembrane region" description="Helical" evidence="8">
    <location>
        <begin position="89"/>
        <end position="107"/>
    </location>
</feature>
<keyword evidence="10" id="KW-1185">Reference proteome</keyword>